<name>A0A0F9FII2_9ZZZZ</name>
<accession>A0A0F9FII2</accession>
<dbReference type="EMBL" id="LAZR01021217">
    <property type="protein sequence ID" value="KKL86088.1"/>
    <property type="molecule type" value="Genomic_DNA"/>
</dbReference>
<comment type="caution">
    <text evidence="1">The sequence shown here is derived from an EMBL/GenBank/DDBJ whole genome shotgun (WGS) entry which is preliminary data.</text>
</comment>
<sequence length="56" mass="6950">MEKQDIIEMEEEDLRRVKSNRESLKGKWFKNSLRRGLIEYLDLYCKEKQKFIDKIK</sequence>
<protein>
    <submittedName>
        <fullName evidence="1">Uncharacterized protein</fullName>
    </submittedName>
</protein>
<dbReference type="AlphaFoldDB" id="A0A0F9FII2"/>
<evidence type="ECO:0000313" key="1">
    <source>
        <dbReference type="EMBL" id="KKL86088.1"/>
    </source>
</evidence>
<gene>
    <name evidence="1" type="ORF">LCGC14_1948230</name>
</gene>
<reference evidence="1" key="1">
    <citation type="journal article" date="2015" name="Nature">
        <title>Complex archaea that bridge the gap between prokaryotes and eukaryotes.</title>
        <authorList>
            <person name="Spang A."/>
            <person name="Saw J.H."/>
            <person name="Jorgensen S.L."/>
            <person name="Zaremba-Niedzwiedzka K."/>
            <person name="Martijn J."/>
            <person name="Lind A.E."/>
            <person name="van Eijk R."/>
            <person name="Schleper C."/>
            <person name="Guy L."/>
            <person name="Ettema T.J."/>
        </authorList>
    </citation>
    <scope>NUCLEOTIDE SEQUENCE</scope>
</reference>
<proteinExistence type="predicted"/>
<organism evidence="1">
    <name type="scientific">marine sediment metagenome</name>
    <dbReference type="NCBI Taxonomy" id="412755"/>
    <lineage>
        <taxon>unclassified sequences</taxon>
        <taxon>metagenomes</taxon>
        <taxon>ecological metagenomes</taxon>
    </lineage>
</organism>